<feature type="chain" id="PRO_5040503907" description="Serine protease" evidence="4">
    <location>
        <begin position="37"/>
        <end position="502"/>
    </location>
</feature>
<dbReference type="InterPro" id="IPR011990">
    <property type="entry name" value="TPR-like_helical_dom_sf"/>
</dbReference>
<evidence type="ECO:0000256" key="4">
    <source>
        <dbReference type="SAM" id="SignalP"/>
    </source>
</evidence>
<dbReference type="PRINTS" id="PR01774">
    <property type="entry name" value="EXFOLTOXIN"/>
</dbReference>
<feature type="repeat" description="TPR" evidence="3">
    <location>
        <begin position="360"/>
        <end position="393"/>
    </location>
</feature>
<dbReference type="SMART" id="SM00028">
    <property type="entry name" value="TPR"/>
    <property type="match status" value="6"/>
</dbReference>
<protein>
    <recommendedName>
        <fullName evidence="7">Serine protease</fullName>
    </recommendedName>
</protein>
<accession>A0A9Q5QXB3</accession>
<dbReference type="InterPro" id="IPR050498">
    <property type="entry name" value="Ycf3"/>
</dbReference>
<evidence type="ECO:0000256" key="3">
    <source>
        <dbReference type="PROSITE-ProRule" id="PRU00339"/>
    </source>
</evidence>
<evidence type="ECO:0000256" key="2">
    <source>
        <dbReference type="ARBA" id="ARBA00022803"/>
    </source>
</evidence>
<feature type="repeat" description="TPR" evidence="3">
    <location>
        <begin position="394"/>
        <end position="427"/>
    </location>
</feature>
<keyword evidence="2 3" id="KW-0802">TPR repeat</keyword>
<keyword evidence="1" id="KW-0677">Repeat</keyword>
<organism evidence="5 6">
    <name type="scientific">Cylindrospermopsis raciborskii CENA302</name>
    <dbReference type="NCBI Taxonomy" id="1170768"/>
    <lineage>
        <taxon>Bacteria</taxon>
        <taxon>Bacillati</taxon>
        <taxon>Cyanobacteriota</taxon>
        <taxon>Cyanophyceae</taxon>
        <taxon>Nostocales</taxon>
        <taxon>Aphanizomenonaceae</taxon>
        <taxon>Cylindrospermopsis</taxon>
    </lineage>
</organism>
<feature type="repeat" description="TPR" evidence="3">
    <location>
        <begin position="292"/>
        <end position="325"/>
    </location>
</feature>
<dbReference type="GO" id="GO:0046813">
    <property type="term" value="P:receptor-mediated virion attachment to host cell"/>
    <property type="evidence" value="ECO:0007669"/>
    <property type="project" value="TreeGrafter"/>
</dbReference>
<feature type="repeat" description="TPR" evidence="3">
    <location>
        <begin position="462"/>
        <end position="495"/>
    </location>
</feature>
<dbReference type="Gene3D" id="2.40.10.120">
    <property type="match status" value="1"/>
</dbReference>
<evidence type="ECO:0000256" key="1">
    <source>
        <dbReference type="ARBA" id="ARBA00022737"/>
    </source>
</evidence>
<gene>
    <name evidence="5" type="ORF">CENA302_07875</name>
</gene>
<dbReference type="AlphaFoldDB" id="A0A9Q5QXB3"/>
<comment type="caution">
    <text evidence="5">The sequence shown here is derived from an EMBL/GenBank/DDBJ whole genome shotgun (WGS) entry which is preliminary data.</text>
</comment>
<dbReference type="InterPro" id="IPR008353">
    <property type="entry name" value="Peptidase_S1B_tx"/>
</dbReference>
<feature type="signal peptide" evidence="4">
    <location>
        <begin position="1"/>
        <end position="36"/>
    </location>
</feature>
<dbReference type="Proteomes" id="UP000190056">
    <property type="component" value="Unassembled WGS sequence"/>
</dbReference>
<name>A0A9Q5QXB3_9CYAN</name>
<dbReference type="InterPro" id="IPR019734">
    <property type="entry name" value="TPR_rpt"/>
</dbReference>
<evidence type="ECO:0000313" key="6">
    <source>
        <dbReference type="Proteomes" id="UP000190056"/>
    </source>
</evidence>
<sequence>MNLSITTKTTIKTARINLFLLASALVTAITSNTSLAADTISAQDIAQIAKKTSVQINTEGDITPGGSGVIIAQQGNRYSVLTANHVVCDIIDRPGKITCAKDIIYSVRTNDGKKYPIKSQDIIVLQSTKNDPDLALVSFVATQEYPTANLGDSDQMTEASDVFVGGFPAVFGKVGSARDFSFSKGIVLSRGRTSINGYSLIYDAKTLTGNSGGPVFDIKGRVVGIHGLADASNKSKTETGELVSQKTGFNAGIPINTFLNFNNPLVKDLPIKRNTIATGEAPQERLNSPQSARDFYARGITKLEQFNYKESLADLDQAIKIDPKYAEAYFKRGYALSWLRRYEEALLDFNQVIALDPNYLDGYLNRGWTYIWLQNDQAALEDFNRVIRINPNYAEAYAHQGMAYIKLGKYQAALESSKQAIRLDPNKSYGYTIQGDVFNYLKDYPAAINVSTFAIKIDPDDFNAYINRALAYTLTGNYSDALVDYQKSAEIFERRYTRKPSN</sequence>
<evidence type="ECO:0008006" key="7">
    <source>
        <dbReference type="Google" id="ProtNLM"/>
    </source>
</evidence>
<proteinExistence type="predicted"/>
<dbReference type="GO" id="GO:0006508">
    <property type="term" value="P:proteolysis"/>
    <property type="evidence" value="ECO:0007669"/>
    <property type="project" value="InterPro"/>
</dbReference>
<dbReference type="SUPFAM" id="SSF50494">
    <property type="entry name" value="Trypsin-like serine proteases"/>
    <property type="match status" value="1"/>
</dbReference>
<feature type="repeat" description="TPR" evidence="3">
    <location>
        <begin position="326"/>
        <end position="359"/>
    </location>
</feature>
<dbReference type="PANTHER" id="PTHR44858">
    <property type="entry name" value="TETRATRICOPEPTIDE REPEAT PROTEIN 6"/>
    <property type="match status" value="1"/>
</dbReference>
<dbReference type="RefSeq" id="WP_071250068.1">
    <property type="nucleotide sequence ID" value="NZ_MTPU01000034.1"/>
</dbReference>
<dbReference type="Pfam" id="PF13365">
    <property type="entry name" value="Trypsin_2"/>
    <property type="match status" value="1"/>
</dbReference>
<dbReference type="Gene3D" id="1.25.40.10">
    <property type="entry name" value="Tetratricopeptide repeat domain"/>
    <property type="match status" value="2"/>
</dbReference>
<dbReference type="PROSITE" id="PS50293">
    <property type="entry name" value="TPR_REGION"/>
    <property type="match status" value="2"/>
</dbReference>
<dbReference type="InterPro" id="IPR009003">
    <property type="entry name" value="Peptidase_S1_PA"/>
</dbReference>
<dbReference type="PANTHER" id="PTHR44858:SF1">
    <property type="entry name" value="UDP-N-ACETYLGLUCOSAMINE--PEPTIDE N-ACETYLGLUCOSAMINYLTRANSFERASE SPINDLY-RELATED"/>
    <property type="match status" value="1"/>
</dbReference>
<evidence type="ECO:0000313" key="5">
    <source>
        <dbReference type="EMBL" id="OPH10085.1"/>
    </source>
</evidence>
<dbReference type="SUPFAM" id="SSF48452">
    <property type="entry name" value="TPR-like"/>
    <property type="match status" value="1"/>
</dbReference>
<dbReference type="PROSITE" id="PS50005">
    <property type="entry name" value="TPR"/>
    <property type="match status" value="5"/>
</dbReference>
<dbReference type="GO" id="GO:0004252">
    <property type="term" value="F:serine-type endopeptidase activity"/>
    <property type="evidence" value="ECO:0007669"/>
    <property type="project" value="InterPro"/>
</dbReference>
<dbReference type="EMBL" id="MTPU01000034">
    <property type="protein sequence ID" value="OPH10085.1"/>
    <property type="molecule type" value="Genomic_DNA"/>
</dbReference>
<dbReference type="GO" id="GO:0009279">
    <property type="term" value="C:cell outer membrane"/>
    <property type="evidence" value="ECO:0007669"/>
    <property type="project" value="TreeGrafter"/>
</dbReference>
<dbReference type="Pfam" id="PF13414">
    <property type="entry name" value="TPR_11"/>
    <property type="match status" value="1"/>
</dbReference>
<keyword evidence="4" id="KW-0732">Signal</keyword>
<dbReference type="Pfam" id="PF13432">
    <property type="entry name" value="TPR_16"/>
    <property type="match status" value="1"/>
</dbReference>
<dbReference type="Pfam" id="PF13181">
    <property type="entry name" value="TPR_8"/>
    <property type="match status" value="2"/>
</dbReference>
<reference evidence="5 6" key="1">
    <citation type="submission" date="2017-01" db="EMBL/GenBank/DDBJ databases">
        <authorList>
            <person name="Abreu V.A."/>
            <person name="Popin R.V."/>
            <person name="Rigonato J."/>
            <person name="Andreote A.P."/>
            <person name="Schaker P.C."/>
            <person name="Hoff-Risseti C."/>
            <person name="Alvarenga D.O."/>
            <person name="Varani A.M."/>
            <person name="Fiore M.F."/>
        </authorList>
    </citation>
    <scope>NUCLEOTIDE SEQUENCE [LARGE SCALE GENOMIC DNA]</scope>
    <source>
        <strain evidence="5 6">CENA302</strain>
    </source>
</reference>